<evidence type="ECO:0000256" key="2">
    <source>
        <dbReference type="ARBA" id="ARBA00023277"/>
    </source>
</evidence>
<evidence type="ECO:0000256" key="1">
    <source>
        <dbReference type="ARBA" id="ARBA00022801"/>
    </source>
</evidence>
<dbReference type="PANTHER" id="PTHR31916">
    <property type="match status" value="1"/>
</dbReference>
<keyword evidence="3" id="KW-0326">Glycosidase</keyword>
<name>A0ABR2LJY6_9ASPA</name>
<comment type="caution">
    <text evidence="4">The sequence shown here is derived from an EMBL/GenBank/DDBJ whole genome shotgun (WGS) entry which is preliminary data.</text>
</comment>
<accession>A0ABR2LJY6</accession>
<evidence type="ECO:0008006" key="6">
    <source>
        <dbReference type="Google" id="ProtNLM"/>
    </source>
</evidence>
<keyword evidence="2" id="KW-0119">Carbohydrate metabolism</keyword>
<sequence>MGRLELARKVVAIIKKRLSKDKWLEYYDMRTRRFIEKQSTLFQTWTIAPILAPILTCEEDFELLEGCSCSLKKSARTKCSHPAAKSQVLIKLQSRIFTVHILV</sequence>
<keyword evidence="1" id="KW-0378">Hydrolase</keyword>
<proteinExistence type="predicted"/>
<keyword evidence="5" id="KW-1185">Reference proteome</keyword>
<evidence type="ECO:0000256" key="3">
    <source>
        <dbReference type="ARBA" id="ARBA00023295"/>
    </source>
</evidence>
<gene>
    <name evidence="4" type="ORF">KSP40_PGU005012</name>
</gene>
<dbReference type="InterPro" id="IPR024746">
    <property type="entry name" value="Glyco_hydro_100"/>
</dbReference>
<organism evidence="4 5">
    <name type="scientific">Platanthera guangdongensis</name>
    <dbReference type="NCBI Taxonomy" id="2320717"/>
    <lineage>
        <taxon>Eukaryota</taxon>
        <taxon>Viridiplantae</taxon>
        <taxon>Streptophyta</taxon>
        <taxon>Embryophyta</taxon>
        <taxon>Tracheophyta</taxon>
        <taxon>Spermatophyta</taxon>
        <taxon>Magnoliopsida</taxon>
        <taxon>Liliopsida</taxon>
        <taxon>Asparagales</taxon>
        <taxon>Orchidaceae</taxon>
        <taxon>Orchidoideae</taxon>
        <taxon>Orchideae</taxon>
        <taxon>Orchidinae</taxon>
        <taxon>Platanthera</taxon>
    </lineage>
</organism>
<reference evidence="4 5" key="1">
    <citation type="journal article" date="2022" name="Nat. Plants">
        <title>Genomes of leafy and leafless Platanthera orchids illuminate the evolution of mycoheterotrophy.</title>
        <authorList>
            <person name="Li M.H."/>
            <person name="Liu K.W."/>
            <person name="Li Z."/>
            <person name="Lu H.C."/>
            <person name="Ye Q.L."/>
            <person name="Zhang D."/>
            <person name="Wang J.Y."/>
            <person name="Li Y.F."/>
            <person name="Zhong Z.M."/>
            <person name="Liu X."/>
            <person name="Yu X."/>
            <person name="Liu D.K."/>
            <person name="Tu X.D."/>
            <person name="Liu B."/>
            <person name="Hao Y."/>
            <person name="Liao X.Y."/>
            <person name="Jiang Y.T."/>
            <person name="Sun W.H."/>
            <person name="Chen J."/>
            <person name="Chen Y.Q."/>
            <person name="Ai Y."/>
            <person name="Zhai J.W."/>
            <person name="Wu S.S."/>
            <person name="Zhou Z."/>
            <person name="Hsiao Y.Y."/>
            <person name="Wu W.L."/>
            <person name="Chen Y.Y."/>
            <person name="Lin Y.F."/>
            <person name="Hsu J.L."/>
            <person name="Li C.Y."/>
            <person name="Wang Z.W."/>
            <person name="Zhao X."/>
            <person name="Zhong W.Y."/>
            <person name="Ma X.K."/>
            <person name="Ma L."/>
            <person name="Huang J."/>
            <person name="Chen G.Z."/>
            <person name="Huang M.Z."/>
            <person name="Huang L."/>
            <person name="Peng D.H."/>
            <person name="Luo Y.B."/>
            <person name="Zou S.Q."/>
            <person name="Chen S.P."/>
            <person name="Lan S."/>
            <person name="Tsai W.C."/>
            <person name="Van de Peer Y."/>
            <person name="Liu Z.J."/>
        </authorList>
    </citation>
    <scope>NUCLEOTIDE SEQUENCE [LARGE SCALE GENOMIC DNA]</scope>
    <source>
        <strain evidence="4">Lor288</strain>
    </source>
</reference>
<dbReference type="Pfam" id="PF12899">
    <property type="entry name" value="Glyco_hydro_100"/>
    <property type="match status" value="1"/>
</dbReference>
<evidence type="ECO:0000313" key="4">
    <source>
        <dbReference type="EMBL" id="KAK8943406.1"/>
    </source>
</evidence>
<dbReference type="PANTHER" id="PTHR31916:SF49">
    <property type="entry name" value="ALKALINE_NEUTRAL INVERTASE C, MITOCHONDRIAL"/>
    <property type="match status" value="1"/>
</dbReference>
<dbReference type="Proteomes" id="UP001412067">
    <property type="component" value="Unassembled WGS sequence"/>
</dbReference>
<evidence type="ECO:0000313" key="5">
    <source>
        <dbReference type="Proteomes" id="UP001412067"/>
    </source>
</evidence>
<dbReference type="EMBL" id="JBBWWR010000018">
    <property type="protein sequence ID" value="KAK8943406.1"/>
    <property type="molecule type" value="Genomic_DNA"/>
</dbReference>
<protein>
    <recommendedName>
        <fullName evidence="6">Beta-fructofuranosidase</fullName>
    </recommendedName>
</protein>